<proteinExistence type="predicted"/>
<dbReference type="InterPro" id="IPR012975">
    <property type="entry name" value="NOPS"/>
</dbReference>
<feature type="compositionally biased region" description="Polar residues" evidence="7">
    <location>
        <begin position="1389"/>
        <end position="1398"/>
    </location>
</feature>
<evidence type="ECO:0000256" key="2">
    <source>
        <dbReference type="ARBA" id="ARBA00022468"/>
    </source>
</evidence>
<evidence type="ECO:0000256" key="1">
    <source>
        <dbReference type="ARBA" id="ARBA00004324"/>
    </source>
</evidence>
<feature type="compositionally biased region" description="Basic and acidic residues" evidence="7">
    <location>
        <begin position="1117"/>
        <end position="1127"/>
    </location>
</feature>
<dbReference type="SUPFAM" id="SSF50729">
    <property type="entry name" value="PH domain-like"/>
    <property type="match status" value="1"/>
</dbReference>
<keyword evidence="5 6" id="KW-0694">RNA-binding</keyword>
<dbReference type="Gene3D" id="1.10.555.10">
    <property type="entry name" value="Rho GTPase activation protein"/>
    <property type="match status" value="1"/>
</dbReference>
<dbReference type="GO" id="GO:0003723">
    <property type="term" value="F:RNA binding"/>
    <property type="evidence" value="ECO:0007669"/>
    <property type="project" value="UniProtKB-UniRule"/>
</dbReference>
<feature type="region of interest" description="Disordered" evidence="7">
    <location>
        <begin position="354"/>
        <end position="387"/>
    </location>
</feature>
<feature type="region of interest" description="Disordered" evidence="7">
    <location>
        <begin position="1141"/>
        <end position="1180"/>
    </location>
</feature>
<feature type="region of interest" description="Disordered" evidence="7">
    <location>
        <begin position="1"/>
        <end position="76"/>
    </location>
</feature>
<feature type="compositionally biased region" description="Acidic residues" evidence="7">
    <location>
        <begin position="1148"/>
        <end position="1158"/>
    </location>
</feature>
<dbReference type="InterPro" id="IPR011993">
    <property type="entry name" value="PH-like_dom_sf"/>
</dbReference>
<feature type="compositionally biased region" description="Polar residues" evidence="7">
    <location>
        <begin position="471"/>
        <end position="480"/>
    </location>
</feature>
<protein>
    <recommendedName>
        <fullName evidence="12">Rho GTPase-activating protein 20</fullName>
    </recommendedName>
</protein>
<reference evidence="10 11" key="1">
    <citation type="submission" date="2019-08" db="EMBL/GenBank/DDBJ databases">
        <title>A chromosome-level genome assembly, high-density linkage maps, and genome scans reveal the genomic architecture of hybrid incompatibilities underlying speciation via character displacement in darters (Percidae: Etheostominae).</title>
        <authorList>
            <person name="Moran R.L."/>
            <person name="Catchen J.M."/>
            <person name="Fuller R.C."/>
        </authorList>
    </citation>
    <scope>NUCLEOTIDE SEQUENCE [LARGE SCALE GENOMIC DNA]</scope>
    <source>
        <strain evidence="10">EspeVRDwgs_2016</strain>
        <tissue evidence="10">Muscle</tissue>
    </source>
</reference>
<dbReference type="InterPro" id="IPR000504">
    <property type="entry name" value="RRM_dom"/>
</dbReference>
<feature type="region of interest" description="Disordered" evidence="7">
    <location>
        <begin position="409"/>
        <end position="500"/>
    </location>
</feature>
<feature type="region of interest" description="Disordered" evidence="7">
    <location>
        <begin position="1304"/>
        <end position="1446"/>
    </location>
</feature>
<dbReference type="GO" id="GO:0005096">
    <property type="term" value="F:GTPase activator activity"/>
    <property type="evidence" value="ECO:0007669"/>
    <property type="project" value="UniProtKB-KW"/>
</dbReference>
<dbReference type="FunFam" id="3.30.70.330:FF:000043">
    <property type="entry name" value="paraspeckle component 1 isoform X1"/>
    <property type="match status" value="1"/>
</dbReference>
<dbReference type="EMBL" id="VOFY01000024">
    <property type="protein sequence ID" value="KAA8579549.1"/>
    <property type="molecule type" value="Genomic_DNA"/>
</dbReference>
<dbReference type="Pfam" id="PF08075">
    <property type="entry name" value="NOPS"/>
    <property type="match status" value="1"/>
</dbReference>
<feature type="region of interest" description="Disordered" evidence="7">
    <location>
        <begin position="1197"/>
        <end position="1216"/>
    </location>
</feature>
<evidence type="ECO:0000313" key="11">
    <source>
        <dbReference type="Proteomes" id="UP000327493"/>
    </source>
</evidence>
<dbReference type="InterPro" id="IPR047886">
    <property type="entry name" value="ARHGAP20-like_RhoGAP"/>
</dbReference>
<name>A0A5J5CGK3_9PERO</name>
<dbReference type="SMART" id="SM00360">
    <property type="entry name" value="RRM"/>
    <property type="match status" value="2"/>
</dbReference>
<dbReference type="InterPro" id="IPR035979">
    <property type="entry name" value="RBD_domain_sf"/>
</dbReference>
<keyword evidence="11" id="KW-1185">Reference proteome</keyword>
<dbReference type="Pfam" id="PF00076">
    <property type="entry name" value="RRM_1"/>
    <property type="match status" value="2"/>
</dbReference>
<dbReference type="GO" id="GO:0035023">
    <property type="term" value="P:regulation of Rho protein signal transduction"/>
    <property type="evidence" value="ECO:0007669"/>
    <property type="project" value="InterPro"/>
</dbReference>
<evidence type="ECO:0000256" key="7">
    <source>
        <dbReference type="SAM" id="MobiDB-lite"/>
    </source>
</evidence>
<evidence type="ECO:0008006" key="12">
    <source>
        <dbReference type="Google" id="ProtNLM"/>
    </source>
</evidence>
<feature type="compositionally biased region" description="Polar residues" evidence="7">
    <location>
        <begin position="412"/>
        <end position="421"/>
    </location>
</feature>
<evidence type="ECO:0000256" key="5">
    <source>
        <dbReference type="ARBA" id="ARBA00022884"/>
    </source>
</evidence>
<keyword evidence="4" id="KW-0677">Repeat</keyword>
<dbReference type="Pfam" id="PF22286">
    <property type="entry name" value="RHG20_PH"/>
    <property type="match status" value="1"/>
</dbReference>
<feature type="domain" description="RRM" evidence="8">
    <location>
        <begin position="159"/>
        <end position="240"/>
    </location>
</feature>
<evidence type="ECO:0000256" key="4">
    <source>
        <dbReference type="ARBA" id="ARBA00022737"/>
    </source>
</evidence>
<feature type="compositionally biased region" description="Basic and acidic residues" evidence="7">
    <location>
        <begin position="354"/>
        <end position="381"/>
    </location>
</feature>
<dbReference type="GO" id="GO:0016607">
    <property type="term" value="C:nuclear speck"/>
    <property type="evidence" value="ECO:0007669"/>
    <property type="project" value="UniProtKB-SubCell"/>
</dbReference>
<dbReference type="Gene3D" id="2.30.29.30">
    <property type="entry name" value="Pleckstrin-homology domain (PH domain)/Phosphotyrosine-binding domain (PTB)"/>
    <property type="match status" value="1"/>
</dbReference>
<dbReference type="SUPFAM" id="SSF48350">
    <property type="entry name" value="GTPase activation domain, GAP"/>
    <property type="match status" value="1"/>
</dbReference>
<evidence type="ECO:0000259" key="9">
    <source>
        <dbReference type="PROSITE" id="PS50238"/>
    </source>
</evidence>
<dbReference type="PROSITE" id="PS50102">
    <property type="entry name" value="RRM"/>
    <property type="match status" value="2"/>
</dbReference>
<dbReference type="InterPro" id="IPR012677">
    <property type="entry name" value="Nucleotide-bd_a/b_plait_sf"/>
</dbReference>
<comment type="caution">
    <text evidence="10">The sequence shown here is derived from an EMBL/GenBank/DDBJ whole genome shotgun (WGS) entry which is preliminary data.</text>
</comment>
<dbReference type="Proteomes" id="UP000327493">
    <property type="component" value="Chromosome 24"/>
</dbReference>
<feature type="compositionally biased region" description="Polar residues" evidence="7">
    <location>
        <begin position="32"/>
        <end position="48"/>
    </location>
</feature>
<feature type="compositionally biased region" description="Polar residues" evidence="7">
    <location>
        <begin position="1415"/>
        <end position="1431"/>
    </location>
</feature>
<organism evidence="10 11">
    <name type="scientific">Etheostoma spectabile</name>
    <name type="common">orangethroat darter</name>
    <dbReference type="NCBI Taxonomy" id="54343"/>
    <lineage>
        <taxon>Eukaryota</taxon>
        <taxon>Metazoa</taxon>
        <taxon>Chordata</taxon>
        <taxon>Craniata</taxon>
        <taxon>Vertebrata</taxon>
        <taxon>Euteleostomi</taxon>
        <taxon>Actinopterygii</taxon>
        <taxon>Neopterygii</taxon>
        <taxon>Teleostei</taxon>
        <taxon>Neoteleostei</taxon>
        <taxon>Acanthomorphata</taxon>
        <taxon>Eupercaria</taxon>
        <taxon>Perciformes</taxon>
        <taxon>Percoidei</taxon>
        <taxon>Percidae</taxon>
        <taxon>Etheostomatinae</taxon>
        <taxon>Etheostoma</taxon>
    </lineage>
</organism>
<dbReference type="CDD" id="cd12949">
    <property type="entry name" value="NOPS_PSPC1"/>
    <property type="match status" value="1"/>
</dbReference>
<dbReference type="InterPro" id="IPR047887">
    <property type="entry name" value="ARHGAP20_PH"/>
</dbReference>
<evidence type="ECO:0000259" key="8">
    <source>
        <dbReference type="PROSITE" id="PS50102"/>
    </source>
</evidence>
<dbReference type="PANTHER" id="PTHR23179:SF28">
    <property type="entry name" value="RHO GTPASE-ACTIVATING PROTEIN 20"/>
    <property type="match status" value="1"/>
</dbReference>
<dbReference type="CDD" id="cd04402">
    <property type="entry name" value="RhoGAP_ARHGAP20"/>
    <property type="match status" value="1"/>
</dbReference>
<dbReference type="PANTHER" id="PTHR23179">
    <property type="entry name" value="T-CELL ACTIVATION RHO GTPASE ACTIVATING PROTEIN-RELATED"/>
    <property type="match status" value="1"/>
</dbReference>
<feature type="region of interest" description="Disordered" evidence="7">
    <location>
        <begin position="1233"/>
        <end position="1278"/>
    </location>
</feature>
<keyword evidence="3" id="KW-0597">Phosphoprotein</keyword>
<evidence type="ECO:0000256" key="6">
    <source>
        <dbReference type="PROSITE-ProRule" id="PRU00176"/>
    </source>
</evidence>
<evidence type="ECO:0000256" key="3">
    <source>
        <dbReference type="ARBA" id="ARBA00022553"/>
    </source>
</evidence>
<dbReference type="PROSITE" id="PS50238">
    <property type="entry name" value="RHOGAP"/>
    <property type="match status" value="1"/>
</dbReference>
<accession>A0A5J5CGK3</accession>
<sequence length="1584" mass="176864">MANRNMQQANMQSCNSPQQAKRGTDSPAPEQSPANKDSPTPQQQQSPADEQGEGAGEGSEEGREEMTLDITSFRKPGEKTFTQRSRLFVGNLPVDIPEEEFKNMFAKYGNVGEVFINRDRGFGFVRLETRTLAEIAKAELDGTILNNRPIRIRFATHGAALTVRNLLPVVTNELLEQAFSEFGPVERAIVVTDDRGRPTGRGIVEFASKVAARKALERCKEGALLLTTTPCPAIVEPSEHFDDEDGQPEKLLQKTPKYYKEREQMPHFAQPGTFEFEYSSRWKALHEMEKQQREQVDKNIKEAKEKLEAELESAKHEHQLMLMRQDLMRRQEELRRLEELRNQELQRRKQIEMRHEEERRRREEEMMRHREQEDLRRHPDGFKPNYLDNREQEMRVGELGPRGAINMGDGYNQGSPGHSANQGQMMGMSGRGGAVGPEGTANMGTPVMSENGAMDSGTVSRRASGGWMDNMSPQQQQDSLCQGGGQQENKRRMKSQSCRRQSAPSLVITKALIRSKTLSRESFMVPVCPETCSLVKSFLTGSDRSFLLHGHAQLKTGMQTQDRHLFLFSDILVIAKAKSANHFKQKAQVCVCEMWTAGCMDEVCEGSTNPERSFVMGWPTCNCVALFSSAEQKEKWLSLLKSRIKEEKEKEEPKTIPLRVYGKGINTFAVTKTLPVSNSDSTNEVGNVKDFELWVISKRDNTPYPLIGHEFPFSIQMSHVRHTMSQGGGGDRQRAMQVEQMQVYKQCQFIMKPRVVEALHVSPECSQKPFKRRRSLITWAFWRGSSSHLNELPLAGVARGCLFNQPLSSICVEDALPKPVMDMMVFLYHEGSWTRGIFRRPAGARAVRELRDSLDSGEFQLPLTREHIFIIAGVFKDFLRSIPSSLLGCELHEEWMDVLEEEEEEEEQVEDVKRMICRLPKENALLLRYLLAMLHGIEGNAHENQMTSYNLSVCIAPSMLWPPGVPCSPEVEGEGTKKVCGLVKFMIEHCQQILGEDPSSLFGGQPHRLNADEMGSDSWLYPHTDSSYDSLENELDNISGGSPGFCSRRHTRTKPLQGSLDSILTFSDYDPDTDPDLRQTQTDSPECLKLHPLGRARGRRQDALTVDSSTLDSLSPDGRHTQRRRSEPAIAYVAKFRPWVSGSTDGLSGEDEDDEEEELSKKPSSHILIRTHSRGQTRRGGVEPALTLHGAQEVSFPSLSSTATSPAQTRSSLDSLHSLSSDHTWATRQGLQPAKAHLPSSTPPLSVPSSVPSTPLTISSALTSGGHPDLETCPKGSPPKEALNWGALKGYRGLHPNSWLKKGRRLSLTQQDNLEKEDEDKSGGDPTDKLLQLGKPVPVKRNAGERGGAKLISSQQKPKTTHRASKDAAGGGGSHVKGRPGLDSHKPQHPNQDSSSPPSHHRSTGSLQFPKPPWLNNTHAHSGGDSTNHSSAAGREANELKQPSLSLFFKQSGPSLSLFKQHKSHSVEEGCDARLYKRRGSEPGRQVVDRASTMTRARLPSDPGLKFLEVDTQGGTPEARFCLSPFATKAVRDYFSSHPRSNPQSSQQVTLALLESRKEWLERCSDPAAEPDLDQLLFAEESYV</sequence>
<feature type="domain" description="RRM" evidence="8">
    <location>
        <begin position="85"/>
        <end position="157"/>
    </location>
</feature>
<dbReference type="InterPro" id="IPR000198">
    <property type="entry name" value="RhoGAP_dom"/>
</dbReference>
<dbReference type="CDD" id="cd13319">
    <property type="entry name" value="PH_RARhoGAP"/>
    <property type="match status" value="1"/>
</dbReference>
<dbReference type="Gene3D" id="3.30.70.330">
    <property type="match status" value="2"/>
</dbReference>
<evidence type="ECO:0000313" key="10">
    <source>
        <dbReference type="EMBL" id="KAA8579549.1"/>
    </source>
</evidence>
<feature type="compositionally biased region" description="Basic and acidic residues" evidence="7">
    <location>
        <begin position="1319"/>
        <end position="1328"/>
    </location>
</feature>
<dbReference type="InterPro" id="IPR008936">
    <property type="entry name" value="Rho_GTPase_activation_prot"/>
</dbReference>
<feature type="compositionally biased region" description="Polar residues" evidence="7">
    <location>
        <begin position="1197"/>
        <end position="1210"/>
    </location>
</feature>
<dbReference type="Gene3D" id="6.10.250.1170">
    <property type="match status" value="1"/>
</dbReference>
<dbReference type="SMART" id="SM00324">
    <property type="entry name" value="RhoGAP"/>
    <property type="match status" value="1"/>
</dbReference>
<keyword evidence="2" id="KW-0343">GTPase activation</keyword>
<dbReference type="GO" id="GO:0007165">
    <property type="term" value="P:signal transduction"/>
    <property type="evidence" value="ECO:0007669"/>
    <property type="project" value="InterPro"/>
</dbReference>
<dbReference type="SUPFAM" id="SSF54928">
    <property type="entry name" value="RNA-binding domain, RBD"/>
    <property type="match status" value="1"/>
</dbReference>
<comment type="subcellular location">
    <subcellularLocation>
        <location evidence="1">Nucleus speckle</location>
    </subcellularLocation>
</comment>
<feature type="compositionally biased region" description="Low complexity" evidence="7">
    <location>
        <begin position="1103"/>
        <end position="1116"/>
    </location>
</feature>
<gene>
    <name evidence="10" type="ORF">FQN60_006642</name>
</gene>
<dbReference type="FunFam" id="2.30.29.30:FF:000217">
    <property type="entry name" value="Rho GTPase activating protein 20"/>
    <property type="match status" value="1"/>
</dbReference>
<dbReference type="Pfam" id="PF00620">
    <property type="entry name" value="RhoGAP"/>
    <property type="match status" value="1"/>
</dbReference>
<feature type="compositionally biased region" description="Polar residues" evidence="7">
    <location>
        <begin position="1"/>
        <end position="21"/>
    </location>
</feature>
<feature type="region of interest" description="Disordered" evidence="7">
    <location>
        <begin position="1057"/>
        <end position="1128"/>
    </location>
</feature>
<feature type="compositionally biased region" description="Low complexity" evidence="7">
    <location>
        <begin position="1247"/>
        <end position="1260"/>
    </location>
</feature>
<feature type="domain" description="Rho-GAP" evidence="9">
    <location>
        <begin position="805"/>
        <end position="994"/>
    </location>
</feature>